<protein>
    <submittedName>
        <fullName evidence="3">Cell wall anchor protein</fullName>
    </submittedName>
</protein>
<dbReference type="SUPFAM" id="SSF49478">
    <property type="entry name" value="Cna protein B-type domain"/>
    <property type="match status" value="1"/>
</dbReference>
<dbReference type="InterPro" id="IPR041033">
    <property type="entry name" value="SpaA_PFL_dom_1"/>
</dbReference>
<dbReference type="EMBL" id="CP040855">
    <property type="protein sequence ID" value="QIA88524.1"/>
    <property type="molecule type" value="Genomic_DNA"/>
</dbReference>
<proteinExistence type="predicted"/>
<evidence type="ECO:0000313" key="3">
    <source>
        <dbReference type="EMBL" id="QIA88524.1"/>
    </source>
</evidence>
<dbReference type="Gene3D" id="2.60.40.10">
    <property type="entry name" value="Immunoglobulins"/>
    <property type="match status" value="2"/>
</dbReference>
<name>A0A9X7T5E6_LACJH</name>
<gene>
    <name evidence="3" type="ORF">FEE39_09775</name>
</gene>
<keyword evidence="3" id="KW-0614">Plasmid</keyword>
<feature type="chain" id="PRO_5040874243" evidence="1">
    <location>
        <begin position="32"/>
        <end position="602"/>
    </location>
</feature>
<evidence type="ECO:0000313" key="4">
    <source>
        <dbReference type="Proteomes" id="UP000464749"/>
    </source>
</evidence>
<feature type="domain" description="SpaA-like prealbumin fold" evidence="2">
    <location>
        <begin position="354"/>
        <end position="411"/>
    </location>
</feature>
<dbReference type="InterPro" id="IPR013783">
    <property type="entry name" value="Ig-like_fold"/>
</dbReference>
<evidence type="ECO:0000259" key="2">
    <source>
        <dbReference type="Pfam" id="PF17802"/>
    </source>
</evidence>
<dbReference type="RefSeq" id="WP_163588898.1">
    <property type="nucleotide sequence ID" value="NZ_CP040855.1"/>
</dbReference>
<dbReference type="Proteomes" id="UP000464749">
    <property type="component" value="Plasmid unnamed1"/>
</dbReference>
<geneLocation type="plasmid" evidence="3 4">
    <name>unnamed1</name>
</geneLocation>
<dbReference type="AlphaFoldDB" id="A0A9X7T5E6"/>
<sequence>MKTRKRRLVLLVAAGLTLGGLAFCGNGQAYAAATNAPQSIRVGNSGDKWVTVSQGKIRSNIRGDADNANSGFHRCNIIKQDGKTGRDAYVFCIDWSKRAPSNRELVAQYQANGAVQWLVTDFTKGHNKSFESIDGVDKDDYDLADYWLYQIVIHMVASPNATYNGDKADAYMDQFDPGIRNKIYRLKAEALKHKNDSSSEIVLNSASLNFDPSSLNLGSGDLHGDNYEKGFTTKSNNMHDIQVHAKDSKYEKYLSGTRKNGSKIDLQNVNDGDNLKVSVPYKDAGKDGFSFQVKATGHWNKEARVAWIYGAGSEVQQVAKSTVKASTVPMNAETLMTVNVKPSLGRLTFIKKGTGNDNKDVLEGTQFELTSSDGFSQKQTAGQDGRVTFDNLPLGKKYHLKEVKQPNKNYNGNYDRDITELTGNNPQRDVDLGTLYNTKRYANFELDKKNVSGSGIAGAQFVLIKKTWGANFDYVSIEDAKKQALREVNGELVDGHADKSPYIATTNDQGKAYFNQVLLDDDFHDYYAVEIKSPNGYALGTKPIKLEKVGRTSPNVVKGEMTDTVQPIPTTGSETLLLEAVTVTTIVTLVVGYGYHESKKER</sequence>
<reference evidence="3 4" key="1">
    <citation type="submission" date="2019-06" db="EMBL/GenBank/DDBJ databases">
        <title>Whole genome sequencing of Lactobacillus johnsonii strain G2A.</title>
        <authorList>
            <person name="Conlan S."/>
            <person name="Thomas P.J."/>
            <person name="Mullikin J."/>
            <person name="Singer J."/>
            <person name="Weaver C."/>
            <person name="Segre J.A."/>
        </authorList>
    </citation>
    <scope>NUCLEOTIDE SEQUENCE [LARGE SCALE GENOMIC DNA]</scope>
    <source>
        <strain evidence="3 4">G2A</strain>
        <plasmid evidence="3 4">unnamed1</plasmid>
    </source>
</reference>
<dbReference type="Pfam" id="PF17802">
    <property type="entry name" value="SpaA"/>
    <property type="match status" value="2"/>
</dbReference>
<accession>A0A9X7T5E6</accession>
<evidence type="ECO:0000256" key="1">
    <source>
        <dbReference type="SAM" id="SignalP"/>
    </source>
</evidence>
<feature type="domain" description="SpaA-like prealbumin fold" evidence="2">
    <location>
        <begin position="443"/>
        <end position="547"/>
    </location>
</feature>
<feature type="signal peptide" evidence="1">
    <location>
        <begin position="1"/>
        <end position="31"/>
    </location>
</feature>
<keyword evidence="1" id="KW-0732">Signal</keyword>
<organism evidence="3 4">
    <name type="scientific">Lactobacillus johnsonii</name>
    <dbReference type="NCBI Taxonomy" id="33959"/>
    <lineage>
        <taxon>Bacteria</taxon>
        <taxon>Bacillati</taxon>
        <taxon>Bacillota</taxon>
        <taxon>Bacilli</taxon>
        <taxon>Lactobacillales</taxon>
        <taxon>Lactobacillaceae</taxon>
        <taxon>Lactobacillus</taxon>
    </lineage>
</organism>